<gene>
    <name evidence="2" type="ORF">ZOSMA_148G00400</name>
</gene>
<reference evidence="3" key="1">
    <citation type="journal article" date="2016" name="Nature">
        <title>The genome of the seagrass Zostera marina reveals angiosperm adaptation to the sea.</title>
        <authorList>
            <person name="Olsen J.L."/>
            <person name="Rouze P."/>
            <person name="Verhelst B."/>
            <person name="Lin Y.-C."/>
            <person name="Bayer T."/>
            <person name="Collen J."/>
            <person name="Dattolo E."/>
            <person name="De Paoli E."/>
            <person name="Dittami S."/>
            <person name="Maumus F."/>
            <person name="Michel G."/>
            <person name="Kersting A."/>
            <person name="Lauritano C."/>
            <person name="Lohaus R."/>
            <person name="Toepel M."/>
            <person name="Tonon T."/>
            <person name="Vanneste K."/>
            <person name="Amirebrahimi M."/>
            <person name="Brakel J."/>
            <person name="Bostroem C."/>
            <person name="Chovatia M."/>
            <person name="Grimwood J."/>
            <person name="Jenkins J.W."/>
            <person name="Jueterbock A."/>
            <person name="Mraz A."/>
            <person name="Stam W.T."/>
            <person name="Tice H."/>
            <person name="Bornberg-Bauer E."/>
            <person name="Green P.J."/>
            <person name="Pearson G.A."/>
            <person name="Procaccini G."/>
            <person name="Duarte C.M."/>
            <person name="Schmutz J."/>
            <person name="Reusch T.B.H."/>
            <person name="Van de Peer Y."/>
        </authorList>
    </citation>
    <scope>NUCLEOTIDE SEQUENCE [LARGE SCALE GENOMIC DNA]</scope>
    <source>
        <strain evidence="3">cv. Finnish</strain>
    </source>
</reference>
<keyword evidence="3" id="KW-1185">Reference proteome</keyword>
<name>A0A0K9PWT4_ZOSMR</name>
<organism evidence="2 3">
    <name type="scientific">Zostera marina</name>
    <name type="common">Eelgrass</name>
    <dbReference type="NCBI Taxonomy" id="29655"/>
    <lineage>
        <taxon>Eukaryota</taxon>
        <taxon>Viridiplantae</taxon>
        <taxon>Streptophyta</taxon>
        <taxon>Embryophyta</taxon>
        <taxon>Tracheophyta</taxon>
        <taxon>Spermatophyta</taxon>
        <taxon>Magnoliopsida</taxon>
        <taxon>Liliopsida</taxon>
        <taxon>Zosteraceae</taxon>
        <taxon>Zostera</taxon>
    </lineage>
</organism>
<dbReference type="AlphaFoldDB" id="A0A0K9PWT4"/>
<dbReference type="Proteomes" id="UP000036987">
    <property type="component" value="Unassembled WGS sequence"/>
</dbReference>
<evidence type="ECO:0000313" key="3">
    <source>
        <dbReference type="Proteomes" id="UP000036987"/>
    </source>
</evidence>
<proteinExistence type="predicted"/>
<keyword evidence="1" id="KW-0472">Membrane</keyword>
<feature type="transmembrane region" description="Helical" evidence="1">
    <location>
        <begin position="12"/>
        <end position="29"/>
    </location>
</feature>
<protein>
    <submittedName>
        <fullName evidence="2">Uncharacterized protein</fullName>
    </submittedName>
</protein>
<evidence type="ECO:0000313" key="2">
    <source>
        <dbReference type="EMBL" id="KMZ73491.1"/>
    </source>
</evidence>
<keyword evidence="1" id="KW-0812">Transmembrane</keyword>
<evidence type="ECO:0000256" key="1">
    <source>
        <dbReference type="SAM" id="Phobius"/>
    </source>
</evidence>
<accession>A0A0K9PWT4</accession>
<sequence>MGTLMKPRCMDTGGWIIVIIMSYISGVHLDKYYKLRWCMFIINNNVLESY</sequence>
<comment type="caution">
    <text evidence="2">The sequence shown here is derived from an EMBL/GenBank/DDBJ whole genome shotgun (WGS) entry which is preliminary data.</text>
</comment>
<dbReference type="EMBL" id="LFYR01000580">
    <property type="protein sequence ID" value="KMZ73491.1"/>
    <property type="molecule type" value="Genomic_DNA"/>
</dbReference>
<keyword evidence="1" id="KW-1133">Transmembrane helix</keyword>